<evidence type="ECO:0000313" key="3">
    <source>
        <dbReference type="Proteomes" id="UP001596958"/>
    </source>
</evidence>
<sequence length="213" mass="23547">MKRTLSLIAVVALIITSCKKSGTNPPANDEKQDSYQPVATGSYWKYNQSNSTNVGVTATMTITMTGETLTANSLLYYKATAIKGTHDYGNYFYHDNGDYLMMGALTGVIEKSRYLKDDLQVGQTWEDSGVTYGYPIKIVGKIIEKGINRTVSGKQYTNVIHSQLNITQSVSGGPYVDFQTSDFYIAKGIGLIEIRNMSTRGSDYSELTEYSIK</sequence>
<organism evidence="2 3">
    <name type="scientific">Mucilaginibacter calamicampi</name>
    <dbReference type="NCBI Taxonomy" id="1302352"/>
    <lineage>
        <taxon>Bacteria</taxon>
        <taxon>Pseudomonadati</taxon>
        <taxon>Bacteroidota</taxon>
        <taxon>Sphingobacteriia</taxon>
        <taxon>Sphingobacteriales</taxon>
        <taxon>Sphingobacteriaceae</taxon>
        <taxon>Mucilaginibacter</taxon>
    </lineage>
</organism>
<name>A0ABW2YYX2_9SPHI</name>
<dbReference type="PROSITE" id="PS51257">
    <property type="entry name" value="PROKAR_LIPOPROTEIN"/>
    <property type="match status" value="1"/>
</dbReference>
<dbReference type="Proteomes" id="UP001596958">
    <property type="component" value="Unassembled WGS sequence"/>
</dbReference>
<evidence type="ECO:0000256" key="1">
    <source>
        <dbReference type="SAM" id="SignalP"/>
    </source>
</evidence>
<protein>
    <recommendedName>
        <fullName evidence="4">Lipoprotein</fullName>
    </recommendedName>
</protein>
<gene>
    <name evidence="2" type="ORF">ACFQZS_09740</name>
</gene>
<feature type="chain" id="PRO_5046636164" description="Lipoprotein" evidence="1">
    <location>
        <begin position="23"/>
        <end position="213"/>
    </location>
</feature>
<comment type="caution">
    <text evidence="2">The sequence shown here is derived from an EMBL/GenBank/DDBJ whole genome shotgun (WGS) entry which is preliminary data.</text>
</comment>
<keyword evidence="3" id="KW-1185">Reference proteome</keyword>
<keyword evidence="1" id="KW-0732">Signal</keyword>
<dbReference type="RefSeq" id="WP_377099685.1">
    <property type="nucleotide sequence ID" value="NZ_JBHTHU010000006.1"/>
</dbReference>
<evidence type="ECO:0000313" key="2">
    <source>
        <dbReference type="EMBL" id="MFD0750423.1"/>
    </source>
</evidence>
<evidence type="ECO:0008006" key="4">
    <source>
        <dbReference type="Google" id="ProtNLM"/>
    </source>
</evidence>
<reference evidence="3" key="1">
    <citation type="journal article" date="2019" name="Int. J. Syst. Evol. Microbiol.">
        <title>The Global Catalogue of Microorganisms (GCM) 10K type strain sequencing project: providing services to taxonomists for standard genome sequencing and annotation.</title>
        <authorList>
            <consortium name="The Broad Institute Genomics Platform"/>
            <consortium name="The Broad Institute Genome Sequencing Center for Infectious Disease"/>
            <person name="Wu L."/>
            <person name="Ma J."/>
        </authorList>
    </citation>
    <scope>NUCLEOTIDE SEQUENCE [LARGE SCALE GENOMIC DNA]</scope>
    <source>
        <strain evidence="3">CCUG 63418</strain>
    </source>
</reference>
<dbReference type="EMBL" id="JBHTHU010000006">
    <property type="protein sequence ID" value="MFD0750423.1"/>
    <property type="molecule type" value="Genomic_DNA"/>
</dbReference>
<proteinExistence type="predicted"/>
<feature type="signal peptide" evidence="1">
    <location>
        <begin position="1"/>
        <end position="22"/>
    </location>
</feature>
<accession>A0ABW2YYX2</accession>